<proteinExistence type="predicted"/>
<reference evidence="2" key="1">
    <citation type="journal article" date="2014" name="Genome Announc.">
        <title>Complete sequencing and chromosome-scale genome assembly of the industrial progenitor strain P2niaD18 from the penicillin producer Penicillium chrysogenum.</title>
        <authorList>
            <person name="Specht T."/>
            <person name="Dahlmann T.A."/>
            <person name="Zadra I."/>
            <person name="Kurnsteiner H."/>
            <person name="Kuck U."/>
        </authorList>
    </citation>
    <scope>NUCLEOTIDE SEQUENCE [LARGE SCALE GENOMIC DNA]</scope>
    <source>
        <strain evidence="2">P2niaD18</strain>
    </source>
</reference>
<feature type="region of interest" description="Disordered" evidence="1">
    <location>
        <begin position="1"/>
        <end position="30"/>
    </location>
</feature>
<name>A0A161ZP31_PENCH</name>
<evidence type="ECO:0000256" key="1">
    <source>
        <dbReference type="SAM" id="MobiDB-lite"/>
    </source>
</evidence>
<accession>A0A161ZP31</accession>
<dbReference type="Proteomes" id="UP000076449">
    <property type="component" value="Chromosome I"/>
</dbReference>
<evidence type="ECO:0000313" key="2">
    <source>
        <dbReference type="EMBL" id="KZN94507.1"/>
    </source>
</evidence>
<protein>
    <submittedName>
        <fullName evidence="2">Uncharacterized protein</fullName>
    </submittedName>
</protein>
<dbReference type="AlphaFoldDB" id="A0A161ZP31"/>
<organism evidence="2">
    <name type="scientific">Penicillium chrysogenum</name>
    <name type="common">Penicillium notatum</name>
    <dbReference type="NCBI Taxonomy" id="5076"/>
    <lineage>
        <taxon>Eukaryota</taxon>
        <taxon>Fungi</taxon>
        <taxon>Dikarya</taxon>
        <taxon>Ascomycota</taxon>
        <taxon>Pezizomycotina</taxon>
        <taxon>Eurotiomycetes</taxon>
        <taxon>Eurotiomycetidae</taxon>
        <taxon>Eurotiales</taxon>
        <taxon>Aspergillaceae</taxon>
        <taxon>Penicillium</taxon>
        <taxon>Penicillium chrysogenum species complex</taxon>
    </lineage>
</organism>
<gene>
    <name evidence="2" type="ORF">EN45_047040</name>
</gene>
<dbReference type="EMBL" id="CM002798">
    <property type="protein sequence ID" value="KZN94507.1"/>
    <property type="molecule type" value="Genomic_DNA"/>
</dbReference>
<sequence length="636" mass="72091">MVNKIGLRGALSKLRKSPTQPTRERETRDISGPEILHPDLIYPLFKRPDPKDSPIYSQLMFPPTSLPTVPMASDAKLDPRVMASTISNARLNALQSGDDLDSFFQKSKDCIDAYTQAIKAMIEDASVRVKNGEEPPFDEIVQMKERFFKYCQTIVEEALALVARARAARHLQQTAVSISSTVPSLVSSTSTPAWYEPDVPWDLDRPDGKAGFSEALLASSGRDRLRLYTVSSDDWVMVPSMPSPTSPTKIVAPDNMDPVEESIHLGAIVRIFGKVYTMSKMMEAIAFYYGTEPDNSKTGLTYWITRSEQNVRTQEMAVLIDIVQNLYYALYARLTIEMASIDLCGSFPIDARRVRMEIPHLMPEANHLYRIALAFKEVLDSPQICAVLRKDILAYFQEAYIDQPREEKRHLFTPDRDEYHQFAMTTVSRRRGSYCEKWGQLIPFFNSVSAETMASLSQKYLLLSPWHIPRDDIPFGDLPWLSQDAVGMEVWDSDVVNERHLSERAQINGTGMGDERKKEPIPDLYYHVRQGKCICLSICQCSLHCIYSLEHCRCSERHVRIMAAKRGFAHRRNGGPTFAATASTIARKFFDGLAELKRDVKDDVIASELENAFEFFAQFISNERLMTPSERSGKSS</sequence>
<dbReference type="PhylomeDB" id="A0A161ZP31"/>